<sequence>MDEDEVLTEEEREIIKPTLYHIPRTGLEFIQHQEESQDVADKVIQHILKNIDVTIEEKELDRDVPRFLANHFIACINTMLEWSFPSKDLGEPDYFSDSSWNPGVAPLPPPIDSSACGSLPIRYEIPPRPPTAGSELSQTHGSQHSRAMSKAVSSQSKKKLNSTLPGNQLGGTVKADASKQKPDEKRGAKIVVRMAKPVQERALITTAGSSNEAIRAAVELEKKKKDEAKLKISQLGRLEQEKASKIKAQYRGKAITIEDGEVVLLRQVNPEKLKDFTAGPNLVKDEEPAPLEEKKKKTKTTRPLSSAKPLQKTQKQTEKDSKQPPVTILGEKDIPPPFRQTDTNTTPLIDSIKLQPGASIRVAGQTRMGAPLKKEEKKQKGAASILKAAKTITRADDASAKPVEREANLKTPTLEAEAPPVTPTGTAQKQAAGAVSLAADNNQKMKPAAAAPALFRQTPEKKEREFVHPSKQFNEQILKNQNWGKPLYTNTFQETSLPRPRRLTPKLTARHRPPAVGRYQLDTIPADEEGDNIVSSSVSGTRGVGAALTTQNNPQAQAQILAYPVRRVMKAQTSAGTSLHTSLGDTSTSLRQATQGHQNRPLAEALQAIQSLTVSTRLTDPNSFAPRVKSPQPEKVVMAATESGIILNDASILFG</sequence>
<feature type="region of interest" description="Disordered" evidence="1">
    <location>
        <begin position="276"/>
        <end position="350"/>
    </location>
</feature>
<comment type="caution">
    <text evidence="2">The sequence shown here is derived from an EMBL/GenBank/DDBJ whole genome shotgun (WGS) entry which is preliminary data.</text>
</comment>
<evidence type="ECO:0000313" key="3">
    <source>
        <dbReference type="Proteomes" id="UP001281761"/>
    </source>
</evidence>
<evidence type="ECO:0000313" key="2">
    <source>
        <dbReference type="EMBL" id="KAK2959375.1"/>
    </source>
</evidence>
<feature type="compositionally biased region" description="Polar residues" evidence="1">
    <location>
        <begin position="134"/>
        <end position="166"/>
    </location>
</feature>
<accession>A0ABQ9Y6Q4</accession>
<organism evidence="2 3">
    <name type="scientific">Blattamonas nauphoetae</name>
    <dbReference type="NCBI Taxonomy" id="2049346"/>
    <lineage>
        <taxon>Eukaryota</taxon>
        <taxon>Metamonada</taxon>
        <taxon>Preaxostyla</taxon>
        <taxon>Oxymonadida</taxon>
        <taxon>Blattamonas</taxon>
    </lineage>
</organism>
<dbReference type="Proteomes" id="UP001281761">
    <property type="component" value="Unassembled WGS sequence"/>
</dbReference>
<dbReference type="EMBL" id="JARBJD010000030">
    <property type="protein sequence ID" value="KAK2959375.1"/>
    <property type="molecule type" value="Genomic_DNA"/>
</dbReference>
<proteinExistence type="predicted"/>
<evidence type="ECO:0000256" key="1">
    <source>
        <dbReference type="SAM" id="MobiDB-lite"/>
    </source>
</evidence>
<gene>
    <name evidence="2" type="ORF">BLNAU_5684</name>
</gene>
<keyword evidence="3" id="KW-1185">Reference proteome</keyword>
<name>A0ABQ9Y6Q4_9EUKA</name>
<protein>
    <submittedName>
        <fullName evidence="2">Uncharacterized protein</fullName>
    </submittedName>
</protein>
<reference evidence="2 3" key="1">
    <citation type="journal article" date="2022" name="bioRxiv">
        <title>Genomics of Preaxostyla Flagellates Illuminates Evolutionary Transitions and the Path Towards Mitochondrial Loss.</title>
        <authorList>
            <person name="Novak L.V.F."/>
            <person name="Treitli S.C."/>
            <person name="Pyrih J."/>
            <person name="Halakuc P."/>
            <person name="Pipaliya S.V."/>
            <person name="Vacek V."/>
            <person name="Brzon O."/>
            <person name="Soukal P."/>
            <person name="Eme L."/>
            <person name="Dacks J.B."/>
            <person name="Karnkowska A."/>
            <person name="Elias M."/>
            <person name="Hampl V."/>
        </authorList>
    </citation>
    <scope>NUCLEOTIDE SEQUENCE [LARGE SCALE GENOMIC DNA]</scope>
    <source>
        <strain evidence="2">NAU3</strain>
        <tissue evidence="2">Gut</tissue>
    </source>
</reference>
<feature type="compositionally biased region" description="Basic and acidic residues" evidence="1">
    <location>
        <begin position="176"/>
        <end position="187"/>
    </location>
</feature>
<feature type="compositionally biased region" description="Basic and acidic residues" evidence="1">
    <location>
        <begin position="283"/>
        <end position="295"/>
    </location>
</feature>
<feature type="region of interest" description="Disordered" evidence="1">
    <location>
        <begin position="118"/>
        <end position="188"/>
    </location>
</feature>